<dbReference type="PANTHER" id="PTHR31435">
    <property type="entry name" value="PROTEIN NATD1"/>
    <property type="match status" value="1"/>
</dbReference>
<evidence type="ECO:0000313" key="3">
    <source>
        <dbReference type="Proteomes" id="UP000198310"/>
    </source>
</evidence>
<dbReference type="EMBL" id="FZNS01000011">
    <property type="protein sequence ID" value="SNR91229.1"/>
    <property type="molecule type" value="Genomic_DNA"/>
</dbReference>
<evidence type="ECO:0000313" key="2">
    <source>
        <dbReference type="EMBL" id="SNR91229.1"/>
    </source>
</evidence>
<dbReference type="RefSeq" id="WP_045687758.1">
    <property type="nucleotide sequence ID" value="NZ_FZNS01000011.1"/>
</dbReference>
<proteinExistence type="predicted"/>
<keyword evidence="3" id="KW-1185">Reference proteome</keyword>
<gene>
    <name evidence="2" type="ORF">SAMN06269173_11119</name>
</gene>
<dbReference type="InterPro" id="IPR045057">
    <property type="entry name" value="Gcn5-rel_NAT"/>
</dbReference>
<dbReference type="InterPro" id="IPR016181">
    <property type="entry name" value="Acyl_CoA_acyltransferase"/>
</dbReference>
<feature type="domain" description="N-acetyltransferase" evidence="1">
    <location>
        <begin position="6"/>
        <end position="92"/>
    </location>
</feature>
<dbReference type="Gene3D" id="3.40.630.30">
    <property type="match status" value="1"/>
</dbReference>
<protein>
    <recommendedName>
        <fullName evidence="1">N-acetyltransferase domain-containing protein</fullName>
    </recommendedName>
</protein>
<organism evidence="2 3">
    <name type="scientific">Hymenobacter mucosus</name>
    <dbReference type="NCBI Taxonomy" id="1411120"/>
    <lineage>
        <taxon>Bacteria</taxon>
        <taxon>Pseudomonadati</taxon>
        <taxon>Bacteroidota</taxon>
        <taxon>Cytophagia</taxon>
        <taxon>Cytophagales</taxon>
        <taxon>Hymenobacteraceae</taxon>
        <taxon>Hymenobacter</taxon>
    </lineage>
</organism>
<name>A0A239A6U8_9BACT</name>
<accession>A0A239A6U8</accession>
<dbReference type="PROSITE" id="PS51729">
    <property type="entry name" value="GNAT_YJDJ"/>
    <property type="match status" value="1"/>
</dbReference>
<evidence type="ECO:0000259" key="1">
    <source>
        <dbReference type="PROSITE" id="PS51729"/>
    </source>
</evidence>
<reference evidence="3" key="1">
    <citation type="submission" date="2017-06" db="EMBL/GenBank/DDBJ databases">
        <authorList>
            <person name="Varghese N."/>
            <person name="Submissions S."/>
        </authorList>
    </citation>
    <scope>NUCLEOTIDE SEQUENCE [LARGE SCALE GENOMIC DNA]</scope>
    <source>
        <strain evidence="3">DSM 28041</strain>
    </source>
</reference>
<dbReference type="Proteomes" id="UP000198310">
    <property type="component" value="Unassembled WGS sequence"/>
</dbReference>
<dbReference type="InterPro" id="IPR031165">
    <property type="entry name" value="GNAT_YJDJ"/>
</dbReference>
<dbReference type="AlphaFoldDB" id="A0A239A6U8"/>
<sequence>MAATVQHHPQDQEFTIQEKGFGGELAYSQPTDELIDFTHTFVDEELRGQGIAEKLAEAGLTYAREKGLQVRTSCEFMEGYVQRHPEYQDLLAPGA</sequence>
<dbReference type="SUPFAM" id="SSF55729">
    <property type="entry name" value="Acyl-CoA N-acyltransferases (Nat)"/>
    <property type="match status" value="1"/>
</dbReference>
<dbReference type="Pfam" id="PF14542">
    <property type="entry name" value="Acetyltransf_CG"/>
    <property type="match status" value="1"/>
</dbReference>
<dbReference type="CDD" id="cd04301">
    <property type="entry name" value="NAT_SF"/>
    <property type="match status" value="1"/>
</dbReference>
<dbReference type="PANTHER" id="PTHR31435:SF9">
    <property type="entry name" value="PROTEIN NATD1"/>
    <property type="match status" value="1"/>
</dbReference>